<sequence>MSVPYTGRFRSYLGPIAAVVKQLKIMSLKPVKTITVQFDPFYKNVKETRQFLHYISGPKILRTNLTCNLKTNIVCDRSEPTVTCDLTNGEKVLFKCQNLETIDILKLYNKHITILAPPEPEPEKKGVVIKLKKKRPKIRISRHRK</sequence>
<evidence type="ECO:0000256" key="4">
    <source>
        <dbReference type="ARBA" id="ARBA00022980"/>
    </source>
</evidence>
<evidence type="ECO:0000256" key="8">
    <source>
        <dbReference type="ARBA" id="ARBA00042721"/>
    </source>
</evidence>
<dbReference type="KEGG" id="fas:105271516"/>
<dbReference type="CTD" id="116540"/>
<dbReference type="AlphaFoldDB" id="A0A0C9RBM8"/>
<dbReference type="InterPro" id="IPR052473">
    <property type="entry name" value="mtLSU_mL53"/>
</dbReference>
<evidence type="ECO:0000313" key="9">
    <source>
        <dbReference type="EMBL" id="JAG83706.1"/>
    </source>
</evidence>
<dbReference type="InterPro" id="IPR019716">
    <property type="entry name" value="Ribosomal_mL53"/>
</dbReference>
<evidence type="ECO:0000256" key="6">
    <source>
        <dbReference type="ARBA" id="ARBA00023274"/>
    </source>
</evidence>
<dbReference type="PANTHER" id="PTHR33618:SF1">
    <property type="entry name" value="LARGE RIBOSOMAL SUBUNIT PROTEIN ML53"/>
    <property type="match status" value="1"/>
</dbReference>
<protein>
    <recommendedName>
        <fullName evidence="7">Large ribosomal subunit protein mL53</fullName>
    </recommendedName>
    <alternativeName>
        <fullName evidence="8">39S ribosomal protein L53, mitochondrial</fullName>
    </alternativeName>
</protein>
<comment type="subcellular location">
    <subcellularLocation>
        <location evidence="1">Mitochondrion</location>
    </subcellularLocation>
</comment>
<proteinExistence type="inferred from homology"/>
<evidence type="ECO:0000256" key="7">
    <source>
        <dbReference type="ARBA" id="ARBA00035180"/>
    </source>
</evidence>
<dbReference type="OrthoDB" id="10252740at2759"/>
<reference evidence="11" key="2">
    <citation type="submission" date="2025-04" db="UniProtKB">
        <authorList>
            <consortium name="RefSeq"/>
        </authorList>
    </citation>
    <scope>IDENTIFICATION</scope>
    <source>
        <strain evidence="11">USDA-PBARC FA_bdor</strain>
        <tissue evidence="11">Whole organism</tissue>
    </source>
</reference>
<comment type="similarity">
    <text evidence="2">Belongs to the mitochondrion-specific ribosomal protein mL53 family.</text>
</comment>
<dbReference type="PANTHER" id="PTHR33618">
    <property type="entry name" value="39S RIBOSOMAL PROTEIN L53, MITOCHONDRIAL"/>
    <property type="match status" value="1"/>
</dbReference>
<dbReference type="GO" id="GO:0005762">
    <property type="term" value="C:mitochondrial large ribosomal subunit"/>
    <property type="evidence" value="ECO:0007669"/>
    <property type="project" value="TreeGrafter"/>
</dbReference>
<keyword evidence="10" id="KW-1185">Reference proteome</keyword>
<accession>A0A9R1U7K7</accession>
<organism evidence="9">
    <name type="scientific">Fopius arisanus</name>
    <dbReference type="NCBI Taxonomy" id="64838"/>
    <lineage>
        <taxon>Eukaryota</taxon>
        <taxon>Metazoa</taxon>
        <taxon>Ecdysozoa</taxon>
        <taxon>Arthropoda</taxon>
        <taxon>Hexapoda</taxon>
        <taxon>Insecta</taxon>
        <taxon>Pterygota</taxon>
        <taxon>Neoptera</taxon>
        <taxon>Endopterygota</taxon>
        <taxon>Hymenoptera</taxon>
        <taxon>Apocrita</taxon>
        <taxon>Ichneumonoidea</taxon>
        <taxon>Braconidae</taxon>
        <taxon>Opiinae</taxon>
        <taxon>Fopius</taxon>
    </lineage>
</organism>
<dbReference type="Gene3D" id="3.40.30.10">
    <property type="entry name" value="Glutaredoxin"/>
    <property type="match status" value="1"/>
</dbReference>
<accession>A0A0C9RBM8</accession>
<name>A0A0C9RBM8_9HYME</name>
<evidence type="ECO:0000256" key="3">
    <source>
        <dbReference type="ARBA" id="ARBA00022946"/>
    </source>
</evidence>
<dbReference type="GeneID" id="105271516"/>
<evidence type="ECO:0000256" key="1">
    <source>
        <dbReference type="ARBA" id="ARBA00004173"/>
    </source>
</evidence>
<keyword evidence="4 11" id="KW-0689">Ribosomal protein</keyword>
<dbReference type="Proteomes" id="UP000694866">
    <property type="component" value="Unplaced"/>
</dbReference>
<gene>
    <name evidence="9" type="primary">MRPL53_0</name>
    <name evidence="11" type="synonym">mRpL53</name>
    <name evidence="9" type="ORF">g.16117</name>
</gene>
<evidence type="ECO:0000256" key="5">
    <source>
        <dbReference type="ARBA" id="ARBA00023128"/>
    </source>
</evidence>
<dbReference type="EMBL" id="GBYB01013939">
    <property type="protein sequence ID" value="JAG83706.1"/>
    <property type="molecule type" value="Transcribed_RNA"/>
</dbReference>
<keyword evidence="5" id="KW-0496">Mitochondrion</keyword>
<keyword evidence="3" id="KW-0809">Transit peptide</keyword>
<dbReference type="RefSeq" id="XP_011311399.1">
    <property type="nucleotide sequence ID" value="XM_011313097.1"/>
</dbReference>
<evidence type="ECO:0000256" key="2">
    <source>
        <dbReference type="ARBA" id="ARBA00005557"/>
    </source>
</evidence>
<evidence type="ECO:0000313" key="10">
    <source>
        <dbReference type="Proteomes" id="UP000694866"/>
    </source>
</evidence>
<keyword evidence="6" id="KW-0687">Ribonucleoprotein</keyword>
<dbReference type="Pfam" id="PF10780">
    <property type="entry name" value="MRP_L53"/>
    <property type="match status" value="1"/>
</dbReference>
<reference evidence="9" key="1">
    <citation type="submission" date="2015-01" db="EMBL/GenBank/DDBJ databases">
        <title>Transcriptome Assembly of Fopius arisanus.</title>
        <authorList>
            <person name="Geib S."/>
        </authorList>
    </citation>
    <scope>NUCLEOTIDE SEQUENCE</scope>
</reference>
<evidence type="ECO:0000313" key="11">
    <source>
        <dbReference type="RefSeq" id="XP_011311399.1"/>
    </source>
</evidence>